<accession>A0A0V0QXP8</accession>
<comment type="caution">
    <text evidence="2">The sequence shown here is derived from an EMBL/GenBank/DDBJ whole genome shotgun (WGS) entry which is preliminary data.</text>
</comment>
<keyword evidence="1" id="KW-0175">Coiled coil</keyword>
<dbReference type="OMA" id="EDWCHIM"/>
<reference evidence="2 3" key="1">
    <citation type="journal article" date="2015" name="Sci. Rep.">
        <title>Genome of the facultative scuticociliatosis pathogen Pseudocohnilembus persalinus provides insight into its virulence through horizontal gene transfer.</title>
        <authorList>
            <person name="Xiong J."/>
            <person name="Wang G."/>
            <person name="Cheng J."/>
            <person name="Tian M."/>
            <person name="Pan X."/>
            <person name="Warren A."/>
            <person name="Jiang C."/>
            <person name="Yuan D."/>
            <person name="Miao W."/>
        </authorList>
    </citation>
    <scope>NUCLEOTIDE SEQUENCE [LARGE SCALE GENOMIC DNA]</scope>
    <source>
        <strain evidence="2">36N120E</strain>
    </source>
</reference>
<sequence>MDAMVQNEKKVQLQSQNLQQQQKNEHLKIQKIQQQIKTPKQDLFFIKENINPPKCIEKNNQIKATPKISNNRKINQSLGEFSNLIKKEQLLNCQDNNIKDFSVKYSEKQVFQDKDEQIKSNQQDKKSEIDEKLKNTESDKFVKNEIDNIYDTEEIVQLELPRTSVKKNNDEKNRKILQRNSFSAVKLNKYNLNQSVNHQDRENTNIDKNQIKQTFQKFKVNESEIMEGISLEIFHKNLQEQGQIFQKHMEKTERQIKEQKISNMSAILVLENENQSLKKEIKKIQNEKIEILQNKIQSIDKGQDFNYDKEKIKIKAQLKGEYEDRIKLIENINRDLQNKLEQSQTFITEELNLKIKQNQELSKKLDNKQFIIDSLDRKIQQLKLENTQILNEESKKLKQNFYDKMMNQMEELIQENLELGKLSGKKLNYDKFRDLQQQEMELRNKLENLNFKQIDFQQQKSEKNYESILRNQQNLKNFESKNRIKTAYEQEMQNIQLQHISELAFKEQEIILWKEKYLQLQNQQQQINQENRLKK</sequence>
<evidence type="ECO:0000313" key="2">
    <source>
        <dbReference type="EMBL" id="KRX06680.1"/>
    </source>
</evidence>
<dbReference type="Proteomes" id="UP000054937">
    <property type="component" value="Unassembled WGS sequence"/>
</dbReference>
<feature type="coiled-coil region" evidence="1">
    <location>
        <begin position="365"/>
        <end position="455"/>
    </location>
</feature>
<protein>
    <submittedName>
        <fullName evidence="2">Uncharacterized protein</fullName>
    </submittedName>
</protein>
<gene>
    <name evidence="2" type="ORF">PPERSA_07914</name>
</gene>
<feature type="coiled-coil region" evidence="1">
    <location>
        <begin position="1"/>
        <end position="35"/>
    </location>
</feature>
<dbReference type="InParanoid" id="A0A0V0QXP8"/>
<keyword evidence="3" id="KW-1185">Reference proteome</keyword>
<evidence type="ECO:0000256" key="1">
    <source>
        <dbReference type="SAM" id="Coils"/>
    </source>
</evidence>
<organism evidence="2 3">
    <name type="scientific">Pseudocohnilembus persalinus</name>
    <name type="common">Ciliate</name>
    <dbReference type="NCBI Taxonomy" id="266149"/>
    <lineage>
        <taxon>Eukaryota</taxon>
        <taxon>Sar</taxon>
        <taxon>Alveolata</taxon>
        <taxon>Ciliophora</taxon>
        <taxon>Intramacronucleata</taxon>
        <taxon>Oligohymenophorea</taxon>
        <taxon>Scuticociliatia</taxon>
        <taxon>Philasterida</taxon>
        <taxon>Pseudocohnilembidae</taxon>
        <taxon>Pseudocohnilembus</taxon>
    </lineage>
</organism>
<evidence type="ECO:0000313" key="3">
    <source>
        <dbReference type="Proteomes" id="UP000054937"/>
    </source>
</evidence>
<dbReference type="EMBL" id="LDAU01000093">
    <property type="protein sequence ID" value="KRX06680.1"/>
    <property type="molecule type" value="Genomic_DNA"/>
</dbReference>
<dbReference type="AlphaFoldDB" id="A0A0V0QXP8"/>
<name>A0A0V0QXP8_PSEPJ</name>
<proteinExistence type="predicted"/>
<feature type="coiled-coil region" evidence="1">
    <location>
        <begin position="235"/>
        <end position="294"/>
    </location>
</feature>